<accession>A0ABQ2V7E7</accession>
<dbReference type="EMBL" id="BMRE01000052">
    <property type="protein sequence ID" value="GGU72773.1"/>
    <property type="molecule type" value="Genomic_DNA"/>
</dbReference>
<protein>
    <recommendedName>
        <fullName evidence="3">Lipoprotein SmpA/OmlA domain-containing protein</fullName>
    </recommendedName>
</protein>
<comment type="caution">
    <text evidence="1">The sequence shown here is derived from an EMBL/GenBank/DDBJ whole genome shotgun (WGS) entry which is preliminary data.</text>
</comment>
<proteinExistence type="predicted"/>
<dbReference type="Proteomes" id="UP000649573">
    <property type="component" value="Unassembled WGS sequence"/>
</dbReference>
<reference evidence="2" key="1">
    <citation type="journal article" date="2019" name="Int. J. Syst. Evol. Microbiol.">
        <title>The Global Catalogue of Microorganisms (GCM) 10K type strain sequencing project: providing services to taxonomists for standard genome sequencing and annotation.</title>
        <authorList>
            <consortium name="The Broad Institute Genomics Platform"/>
            <consortium name="The Broad Institute Genome Sequencing Center for Infectious Disease"/>
            <person name="Wu L."/>
            <person name="Ma J."/>
        </authorList>
    </citation>
    <scope>NUCLEOTIDE SEQUENCE [LARGE SCALE GENOMIC DNA]</scope>
    <source>
        <strain evidence="2">JCM 3296</strain>
    </source>
</reference>
<dbReference type="RefSeq" id="WP_189258565.1">
    <property type="nucleotide sequence ID" value="NZ_BMRE01000052.1"/>
</dbReference>
<sequence length="104" mass="11120">MQLSAESTKRIADRAEAREANGGVLFAGDKIRMILPPPGATTAKNIGKGATVDQVKAAYPNLVQEDDKTFNVPVPDKQGTVLVFHFADGKLAEFLLFDSEAQCG</sequence>
<gene>
    <name evidence="1" type="ORF">GCM10010178_75390</name>
</gene>
<evidence type="ECO:0008006" key="3">
    <source>
        <dbReference type="Google" id="ProtNLM"/>
    </source>
</evidence>
<evidence type="ECO:0000313" key="2">
    <source>
        <dbReference type="Proteomes" id="UP000649573"/>
    </source>
</evidence>
<name>A0ABQ2V7E7_9PSEU</name>
<keyword evidence="2" id="KW-1185">Reference proteome</keyword>
<evidence type="ECO:0000313" key="1">
    <source>
        <dbReference type="EMBL" id="GGU72773.1"/>
    </source>
</evidence>
<organism evidence="1 2">
    <name type="scientific">Lentzea flava</name>
    <dbReference type="NCBI Taxonomy" id="103732"/>
    <lineage>
        <taxon>Bacteria</taxon>
        <taxon>Bacillati</taxon>
        <taxon>Actinomycetota</taxon>
        <taxon>Actinomycetes</taxon>
        <taxon>Pseudonocardiales</taxon>
        <taxon>Pseudonocardiaceae</taxon>
        <taxon>Lentzea</taxon>
    </lineage>
</organism>